<evidence type="ECO:0000313" key="2">
    <source>
        <dbReference type="EMBL" id="SHG63946.1"/>
    </source>
</evidence>
<evidence type="ECO:0000313" key="3">
    <source>
        <dbReference type="Proteomes" id="UP000183988"/>
    </source>
</evidence>
<dbReference type="SUPFAM" id="SSF48619">
    <property type="entry name" value="Phospholipase A2, PLA2"/>
    <property type="match status" value="1"/>
</dbReference>
<dbReference type="AlphaFoldDB" id="A0A1M5LG57"/>
<evidence type="ECO:0000259" key="1">
    <source>
        <dbReference type="Pfam" id="PF08398"/>
    </source>
</evidence>
<dbReference type="InterPro" id="IPR013607">
    <property type="entry name" value="Phospholipase_A2-like"/>
</dbReference>
<dbReference type="EMBL" id="FQVW01000047">
    <property type="protein sequence ID" value="SHG63946.1"/>
    <property type="molecule type" value="Genomic_DNA"/>
</dbReference>
<dbReference type="GO" id="GO:0005198">
    <property type="term" value="F:structural molecule activity"/>
    <property type="evidence" value="ECO:0007669"/>
    <property type="project" value="InterPro"/>
</dbReference>
<accession>A0A1M5LG57</accession>
<reference evidence="2 3" key="1">
    <citation type="submission" date="2016-11" db="EMBL/GenBank/DDBJ databases">
        <authorList>
            <person name="Jaros S."/>
            <person name="Januszkiewicz K."/>
            <person name="Wedrychowicz H."/>
        </authorList>
    </citation>
    <scope>NUCLEOTIDE SEQUENCE [LARGE SCALE GENOMIC DNA]</scope>
    <source>
        <strain evidence="2 3">IBRC-M 10683</strain>
    </source>
</reference>
<proteinExistence type="predicted"/>
<dbReference type="STRING" id="930117.SAMN05216225_104711"/>
<dbReference type="Gene3D" id="1.20.90.10">
    <property type="entry name" value="Phospholipase A2 domain"/>
    <property type="match status" value="1"/>
</dbReference>
<protein>
    <recommendedName>
        <fullName evidence="1">Phospholipase A2-like domain-containing protein</fullName>
    </recommendedName>
</protein>
<dbReference type="GO" id="GO:0004623">
    <property type="term" value="F:phospholipase A2 activity"/>
    <property type="evidence" value="ECO:0007669"/>
    <property type="project" value="InterPro"/>
</dbReference>
<gene>
    <name evidence="2" type="ORF">SAMN05216225_104711</name>
</gene>
<dbReference type="Pfam" id="PF08398">
    <property type="entry name" value="Phospholip_A2_4"/>
    <property type="match status" value="1"/>
</dbReference>
<dbReference type="InterPro" id="IPR036444">
    <property type="entry name" value="PLipase_A2_dom_sf"/>
</dbReference>
<sequence length="94" mass="11207">MNHFYDRQKGFCVFPGYNWCGPGCSGPGMPLNAVDAACRDHDLCYKYHRDRCYCDRMFMNQLMQLQNRYTTEGRLARTMLRYMRLQTGIHCMFK</sequence>
<dbReference type="GO" id="GO:0050482">
    <property type="term" value="P:arachidonate secretion"/>
    <property type="evidence" value="ECO:0007669"/>
    <property type="project" value="InterPro"/>
</dbReference>
<name>A0A1M5LG57_9BACI</name>
<dbReference type="RefSeq" id="WP_072891625.1">
    <property type="nucleotide sequence ID" value="NZ_FQVW01000047.1"/>
</dbReference>
<dbReference type="GO" id="GO:0006644">
    <property type="term" value="P:phospholipid metabolic process"/>
    <property type="evidence" value="ECO:0007669"/>
    <property type="project" value="InterPro"/>
</dbReference>
<keyword evidence="3" id="KW-1185">Reference proteome</keyword>
<dbReference type="Proteomes" id="UP000183988">
    <property type="component" value="Unassembled WGS sequence"/>
</dbReference>
<organism evidence="2 3">
    <name type="scientific">Ornithinibacillus halophilus</name>
    <dbReference type="NCBI Taxonomy" id="930117"/>
    <lineage>
        <taxon>Bacteria</taxon>
        <taxon>Bacillati</taxon>
        <taxon>Bacillota</taxon>
        <taxon>Bacilli</taxon>
        <taxon>Bacillales</taxon>
        <taxon>Bacillaceae</taxon>
        <taxon>Ornithinibacillus</taxon>
    </lineage>
</organism>
<feature type="domain" description="Phospholipase A2-like" evidence="1">
    <location>
        <begin position="13"/>
        <end position="53"/>
    </location>
</feature>